<dbReference type="OrthoDB" id="9812340at2"/>
<dbReference type="RefSeq" id="WP_084711162.1">
    <property type="nucleotide sequence ID" value="NZ_CDRZ01000263.1"/>
</dbReference>
<name>A0A0B7MIP8_9FIRM</name>
<reference evidence="2" key="1">
    <citation type="submission" date="2015-01" db="EMBL/GenBank/DDBJ databases">
        <authorList>
            <person name="Manzoor Shahid"/>
            <person name="Zubair Saima"/>
        </authorList>
    </citation>
    <scope>NUCLEOTIDE SEQUENCE [LARGE SCALE GENOMIC DNA]</scope>
    <source>
        <strain evidence="2">Sp3</strain>
    </source>
</reference>
<dbReference type="EMBL" id="CDRZ01000263">
    <property type="protein sequence ID" value="CEO89915.1"/>
    <property type="molecule type" value="Genomic_DNA"/>
</dbReference>
<proteinExistence type="predicted"/>
<protein>
    <recommendedName>
        <fullName evidence="3">YgiT-type zinc finger domain protein</fullName>
    </recommendedName>
</protein>
<evidence type="ECO:0008006" key="3">
    <source>
        <dbReference type="Google" id="ProtNLM"/>
    </source>
</evidence>
<gene>
    <name evidence="1" type="ORF">SSCH_640014</name>
</gene>
<dbReference type="NCBIfam" id="TIGR03831">
    <property type="entry name" value="YgiT_finger"/>
    <property type="match status" value="1"/>
</dbReference>
<evidence type="ECO:0000313" key="1">
    <source>
        <dbReference type="EMBL" id="CEO89915.1"/>
    </source>
</evidence>
<dbReference type="Gene3D" id="3.10.20.860">
    <property type="match status" value="1"/>
</dbReference>
<accession>A0A0B7MIP8</accession>
<organism evidence="1 2">
    <name type="scientific">Syntrophaceticus schinkii</name>
    <dbReference type="NCBI Taxonomy" id="499207"/>
    <lineage>
        <taxon>Bacteria</taxon>
        <taxon>Bacillati</taxon>
        <taxon>Bacillota</taxon>
        <taxon>Clostridia</taxon>
        <taxon>Thermoanaerobacterales</taxon>
        <taxon>Thermoanaerobacterales Family III. Incertae Sedis</taxon>
        <taxon>Syntrophaceticus</taxon>
    </lineage>
</organism>
<dbReference type="CDD" id="cd12870">
    <property type="entry name" value="MqsA"/>
    <property type="match status" value="1"/>
</dbReference>
<keyword evidence="2" id="KW-1185">Reference proteome</keyword>
<dbReference type="AlphaFoldDB" id="A0A0B7MIP8"/>
<evidence type="ECO:0000313" key="2">
    <source>
        <dbReference type="Proteomes" id="UP000046155"/>
    </source>
</evidence>
<dbReference type="InterPro" id="IPR022453">
    <property type="entry name" value="Znf_MqsA-type"/>
</dbReference>
<dbReference type="Proteomes" id="UP000046155">
    <property type="component" value="Unassembled WGS sequence"/>
</dbReference>
<sequence length="95" mass="10765">MGARLENPDKEVSLMKHEYANCSFCGGIVKERLVNVDYRTKNGLVIIENVPAGVCCQCNERYFTAEAAKIMEKLAYISKTPTRVVSVPIRRFSEY</sequence>